<dbReference type="Proteomes" id="UP001596031">
    <property type="component" value="Unassembled WGS sequence"/>
</dbReference>
<dbReference type="PROSITE" id="PS01031">
    <property type="entry name" value="SHSP"/>
    <property type="match status" value="1"/>
</dbReference>
<feature type="region of interest" description="Disordered" evidence="4">
    <location>
        <begin position="1"/>
        <end position="61"/>
    </location>
</feature>
<dbReference type="InterPro" id="IPR008978">
    <property type="entry name" value="HSP20-like_chaperone"/>
</dbReference>
<evidence type="ECO:0000256" key="2">
    <source>
        <dbReference type="PROSITE-ProRule" id="PRU00285"/>
    </source>
</evidence>
<dbReference type="InterPro" id="IPR044587">
    <property type="entry name" value="HSP21-like"/>
</dbReference>
<evidence type="ECO:0000313" key="7">
    <source>
        <dbReference type="Proteomes" id="UP001596031"/>
    </source>
</evidence>
<feature type="domain" description="SHSP" evidence="5">
    <location>
        <begin position="52"/>
        <end position="163"/>
    </location>
</feature>
<dbReference type="PANTHER" id="PTHR46733">
    <property type="entry name" value="26.5 KDA HEAT SHOCK PROTEIN, MITOCHONDRIAL"/>
    <property type="match status" value="1"/>
</dbReference>
<keyword evidence="7" id="KW-1185">Reference proteome</keyword>
<comment type="similarity">
    <text evidence="2 3">Belongs to the small heat shock protein (HSP20) family.</text>
</comment>
<sequence>MADENNPAAPTGQDTQANAGAAPDGGVAASGNAVPGGGKLPSTAASQGGAGQEEPALLPPVDVIEDAGGITLYADLPGVSRDSLTLQLERDRLTVEGRLALDIPPEMQSHFAEVRLERYRRVFALSKELDGEQTSAELKNGVLKLRIPKAQHAQPRKIAITVA</sequence>
<dbReference type="CDD" id="cd06464">
    <property type="entry name" value="ACD_sHsps-like"/>
    <property type="match status" value="1"/>
</dbReference>
<evidence type="ECO:0000313" key="6">
    <source>
        <dbReference type="EMBL" id="MFC5512911.1"/>
    </source>
</evidence>
<proteinExistence type="inferred from homology"/>
<organism evidence="6 7">
    <name type="scientific">Massilia jejuensis</name>
    <dbReference type="NCBI Taxonomy" id="648894"/>
    <lineage>
        <taxon>Bacteria</taxon>
        <taxon>Pseudomonadati</taxon>
        <taxon>Pseudomonadota</taxon>
        <taxon>Betaproteobacteria</taxon>
        <taxon>Burkholderiales</taxon>
        <taxon>Oxalobacteraceae</taxon>
        <taxon>Telluria group</taxon>
        <taxon>Massilia</taxon>
    </lineage>
</organism>
<evidence type="ECO:0000256" key="4">
    <source>
        <dbReference type="SAM" id="MobiDB-lite"/>
    </source>
</evidence>
<comment type="caution">
    <text evidence="6">The sequence shown here is derived from an EMBL/GenBank/DDBJ whole genome shotgun (WGS) entry which is preliminary data.</text>
</comment>
<evidence type="ECO:0000259" key="5">
    <source>
        <dbReference type="PROSITE" id="PS01031"/>
    </source>
</evidence>
<dbReference type="EMBL" id="JBHSMS010000057">
    <property type="protein sequence ID" value="MFC5512911.1"/>
    <property type="molecule type" value="Genomic_DNA"/>
</dbReference>
<dbReference type="Pfam" id="PF00011">
    <property type="entry name" value="HSP20"/>
    <property type="match status" value="1"/>
</dbReference>
<name>A0ABW0PJS1_9BURK</name>
<keyword evidence="1" id="KW-0346">Stress response</keyword>
<gene>
    <name evidence="6" type="ORF">ACFPOU_17550</name>
</gene>
<evidence type="ECO:0000256" key="3">
    <source>
        <dbReference type="RuleBase" id="RU003616"/>
    </source>
</evidence>
<dbReference type="Gene3D" id="2.60.40.790">
    <property type="match status" value="1"/>
</dbReference>
<dbReference type="RefSeq" id="WP_379724092.1">
    <property type="nucleotide sequence ID" value="NZ_JBHSMS010000057.1"/>
</dbReference>
<dbReference type="PANTHER" id="PTHR46733:SF4">
    <property type="entry name" value="HEAT SHOCK PROTEIN 21, CHLOROPLASTIC"/>
    <property type="match status" value="1"/>
</dbReference>
<reference evidence="7" key="1">
    <citation type="journal article" date="2019" name="Int. J. Syst. Evol. Microbiol.">
        <title>The Global Catalogue of Microorganisms (GCM) 10K type strain sequencing project: providing services to taxonomists for standard genome sequencing and annotation.</title>
        <authorList>
            <consortium name="The Broad Institute Genomics Platform"/>
            <consortium name="The Broad Institute Genome Sequencing Center for Infectious Disease"/>
            <person name="Wu L."/>
            <person name="Ma J."/>
        </authorList>
    </citation>
    <scope>NUCLEOTIDE SEQUENCE [LARGE SCALE GENOMIC DNA]</scope>
    <source>
        <strain evidence="7">CCUG 38813</strain>
    </source>
</reference>
<accession>A0ABW0PJS1</accession>
<evidence type="ECO:0000256" key="1">
    <source>
        <dbReference type="ARBA" id="ARBA00023016"/>
    </source>
</evidence>
<dbReference type="SUPFAM" id="SSF49764">
    <property type="entry name" value="HSP20-like chaperones"/>
    <property type="match status" value="1"/>
</dbReference>
<protein>
    <submittedName>
        <fullName evidence="6">Hsp20 family protein</fullName>
    </submittedName>
</protein>
<dbReference type="InterPro" id="IPR002068">
    <property type="entry name" value="A-crystallin/Hsp20_dom"/>
</dbReference>